<comment type="caution">
    <text evidence="1">The sequence shown here is derived from an EMBL/GenBank/DDBJ whole genome shotgun (WGS) entry which is preliminary data.</text>
</comment>
<protein>
    <submittedName>
        <fullName evidence="1">Uncharacterized protein</fullName>
    </submittedName>
</protein>
<dbReference type="Proteomes" id="UP000298225">
    <property type="component" value="Unassembled WGS sequence"/>
</dbReference>
<gene>
    <name evidence="1" type="ORF">E4K66_30730</name>
</gene>
<dbReference type="EMBL" id="SPQU01000020">
    <property type="protein sequence ID" value="TFV34544.1"/>
    <property type="molecule type" value="Genomic_DNA"/>
</dbReference>
<sequence length="83" mass="8831">MIVIKAIVTTTAGMVRLYIYDGTNTRLWREVPVSAITPSASVAAFASYLNLALEPLILPSGYSLRASTHNAETFNIVATGGDS</sequence>
<dbReference type="OrthoDB" id="8479636at2"/>
<reference evidence="1 2" key="1">
    <citation type="submission" date="2019-03" db="EMBL/GenBank/DDBJ databases">
        <title>Bradyrhizobium strains diversity isolated from Chamaecrista fasciculata.</title>
        <authorList>
            <person name="Urquiaga M.C.O."/>
            <person name="Hungria M."/>
            <person name="Delamuta J.R.M."/>
        </authorList>
    </citation>
    <scope>NUCLEOTIDE SEQUENCE [LARGE SCALE GENOMIC DNA]</scope>
    <source>
        <strain evidence="1 2">CNPSo 3424</strain>
    </source>
</reference>
<keyword evidence="2" id="KW-1185">Reference proteome</keyword>
<proteinExistence type="predicted"/>
<accession>A0A4Y9KXA9</accession>
<organism evidence="1 2">
    <name type="scientific">Bradyrhizobium frederickii</name>
    <dbReference type="NCBI Taxonomy" id="2560054"/>
    <lineage>
        <taxon>Bacteria</taxon>
        <taxon>Pseudomonadati</taxon>
        <taxon>Pseudomonadota</taxon>
        <taxon>Alphaproteobacteria</taxon>
        <taxon>Hyphomicrobiales</taxon>
        <taxon>Nitrobacteraceae</taxon>
        <taxon>Bradyrhizobium</taxon>
    </lineage>
</organism>
<dbReference type="RefSeq" id="WP_135171233.1">
    <property type="nucleotide sequence ID" value="NZ_SPQU01000020.1"/>
</dbReference>
<evidence type="ECO:0000313" key="2">
    <source>
        <dbReference type="Proteomes" id="UP000298225"/>
    </source>
</evidence>
<dbReference type="AlphaFoldDB" id="A0A4Y9KXA9"/>
<evidence type="ECO:0000313" key="1">
    <source>
        <dbReference type="EMBL" id="TFV34544.1"/>
    </source>
</evidence>
<name>A0A4Y9KXA9_9BRAD</name>